<evidence type="ECO:0000313" key="3">
    <source>
        <dbReference type="Proteomes" id="UP001297581"/>
    </source>
</evidence>
<dbReference type="EMBL" id="JAKUDL010000014">
    <property type="protein sequence ID" value="MCH4296668.1"/>
    <property type="molecule type" value="Genomic_DNA"/>
</dbReference>
<feature type="region of interest" description="Disordered" evidence="1">
    <location>
        <begin position="1"/>
        <end position="60"/>
    </location>
</feature>
<organism evidence="2 3">
    <name type="scientific">Shewanella zhuhaiensis</name>
    <dbReference type="NCBI Taxonomy" id="2919576"/>
    <lineage>
        <taxon>Bacteria</taxon>
        <taxon>Pseudomonadati</taxon>
        <taxon>Pseudomonadota</taxon>
        <taxon>Gammaproteobacteria</taxon>
        <taxon>Alteromonadales</taxon>
        <taxon>Shewanellaceae</taxon>
        <taxon>Shewanella</taxon>
    </lineage>
</organism>
<accession>A0AAJ1BL69</accession>
<evidence type="ECO:0000313" key="2">
    <source>
        <dbReference type="EMBL" id="MCH4296668.1"/>
    </source>
</evidence>
<reference evidence="2 3" key="1">
    <citation type="submission" date="2022-02" db="EMBL/GenBank/DDBJ databases">
        <title>The genome sequence of Shewanella sp. 3B26.</title>
        <authorList>
            <person name="Du J."/>
        </authorList>
    </citation>
    <scope>NUCLEOTIDE SEQUENCE [LARGE SCALE GENOMIC DNA]</scope>
    <source>
        <strain evidence="2 3">3B26</strain>
    </source>
</reference>
<feature type="compositionally biased region" description="Basic residues" evidence="1">
    <location>
        <begin position="1"/>
        <end position="14"/>
    </location>
</feature>
<name>A0AAJ1BL69_9GAMM</name>
<dbReference type="AlphaFoldDB" id="A0AAJ1BL69"/>
<protein>
    <submittedName>
        <fullName evidence="2">Uncharacterized protein</fullName>
    </submittedName>
</protein>
<proteinExistence type="predicted"/>
<evidence type="ECO:0000256" key="1">
    <source>
        <dbReference type="SAM" id="MobiDB-lite"/>
    </source>
</evidence>
<sequence length="60" mass="6712">MKKSAARASLRRSPPKTLSLFRGSETREGTPKPEGPFFRNDPAPKGAHNQRVHPKLQQCD</sequence>
<dbReference type="RefSeq" id="WP_240592633.1">
    <property type="nucleotide sequence ID" value="NZ_JAKUDL010000014.1"/>
</dbReference>
<dbReference type="Proteomes" id="UP001297581">
    <property type="component" value="Unassembled WGS sequence"/>
</dbReference>
<gene>
    <name evidence="2" type="ORF">MJ923_20390</name>
</gene>
<keyword evidence="3" id="KW-1185">Reference proteome</keyword>
<comment type="caution">
    <text evidence="2">The sequence shown here is derived from an EMBL/GenBank/DDBJ whole genome shotgun (WGS) entry which is preliminary data.</text>
</comment>